<dbReference type="CDD" id="cd13585">
    <property type="entry name" value="PBP2_TMBP_like"/>
    <property type="match status" value="1"/>
</dbReference>
<dbReference type="SUPFAM" id="SSF53850">
    <property type="entry name" value="Periplasmic binding protein-like II"/>
    <property type="match status" value="1"/>
</dbReference>
<accession>A0ABU2JZ14</accession>
<dbReference type="InterPro" id="IPR050490">
    <property type="entry name" value="Bact_solute-bd_prot1"/>
</dbReference>
<comment type="caution">
    <text evidence="4">The sequence shown here is derived from an EMBL/GenBank/DDBJ whole genome shotgun (WGS) entry which is preliminary data.</text>
</comment>
<dbReference type="Gene3D" id="3.40.190.10">
    <property type="entry name" value="Periplasmic binding protein-like II"/>
    <property type="match status" value="1"/>
</dbReference>
<evidence type="ECO:0000256" key="2">
    <source>
        <dbReference type="ARBA" id="ARBA00022448"/>
    </source>
</evidence>
<comment type="similarity">
    <text evidence="1">Belongs to the bacterial solute-binding protein 1 family.</text>
</comment>
<evidence type="ECO:0000313" key="4">
    <source>
        <dbReference type="EMBL" id="MDT0269764.1"/>
    </source>
</evidence>
<dbReference type="RefSeq" id="WP_311669843.1">
    <property type="nucleotide sequence ID" value="NZ_JAVREO010000019.1"/>
</dbReference>
<sequence length="445" mass="47333">MTKTARRALRGVGLATVVALGLTACGSDDGGSGEAGASADEVAQALEEGGEITVWAWEPTLGQTVEDFEAEYPNVTVNLVNAGTANDQYTALQNAMQAGSGVPDVAQIEYYAMGQFSLNESVTELSGFGANDLADTFSPGPWSAVQANDGVYGLPMDSGPMALFYNKDLFDEHGIEVPTTWDEYLQAARDLHEADPSAYMTNDTGDAGFATSMIWQAGGRPYQVEGTEIGIDLADEGSTRYTELWQQMLDEDLLAPITSWSDEWFQGMGDGTIASLATGAWMPANLESSLPDGAGSWRVAPLPQWEEGDTASAENGGSALTIPDASSKKALAYGFLEYVNVGDGVQTRLSNGAFPATTADLASEDFLSTEFDYFGGQQANQVFAESAANVADDWSYLPFQVYANSIFNDSVGKAYVSNTRLADGFAGWQEASRSYGEEQGFTITD</sequence>
<dbReference type="PROSITE" id="PS51257">
    <property type="entry name" value="PROKAR_LIPOPROTEIN"/>
    <property type="match status" value="1"/>
</dbReference>
<dbReference type="Proteomes" id="UP001183410">
    <property type="component" value="Unassembled WGS sequence"/>
</dbReference>
<evidence type="ECO:0000256" key="1">
    <source>
        <dbReference type="ARBA" id="ARBA00008520"/>
    </source>
</evidence>
<gene>
    <name evidence="4" type="ORF">RM844_26110</name>
</gene>
<keyword evidence="3" id="KW-0732">Signal</keyword>
<dbReference type="InterPro" id="IPR006061">
    <property type="entry name" value="SBP_1_CS"/>
</dbReference>
<dbReference type="PANTHER" id="PTHR43649:SF14">
    <property type="entry name" value="BLR3389 PROTEIN"/>
    <property type="match status" value="1"/>
</dbReference>
<keyword evidence="5" id="KW-1185">Reference proteome</keyword>
<proteinExistence type="inferred from homology"/>
<dbReference type="InterPro" id="IPR006059">
    <property type="entry name" value="SBP"/>
</dbReference>
<evidence type="ECO:0000313" key="5">
    <source>
        <dbReference type="Proteomes" id="UP001183410"/>
    </source>
</evidence>
<reference evidence="5" key="1">
    <citation type="submission" date="2023-07" db="EMBL/GenBank/DDBJ databases">
        <title>30 novel species of actinomycetes from the DSMZ collection.</title>
        <authorList>
            <person name="Nouioui I."/>
        </authorList>
    </citation>
    <scope>NUCLEOTIDE SEQUENCE [LARGE SCALE GENOMIC DNA]</scope>
    <source>
        <strain evidence="5">DSM 44915</strain>
    </source>
</reference>
<organism evidence="4 5">
    <name type="scientific">Streptomyces chisholmiae</name>
    <dbReference type="NCBI Taxonomy" id="3075540"/>
    <lineage>
        <taxon>Bacteria</taxon>
        <taxon>Bacillati</taxon>
        <taxon>Actinomycetota</taxon>
        <taxon>Actinomycetes</taxon>
        <taxon>Kitasatosporales</taxon>
        <taxon>Streptomycetaceae</taxon>
        <taxon>Streptomyces</taxon>
    </lineage>
</organism>
<keyword evidence="2" id="KW-0813">Transport</keyword>
<name>A0ABU2JZ14_9ACTN</name>
<dbReference type="PANTHER" id="PTHR43649">
    <property type="entry name" value="ARABINOSE-BINDING PROTEIN-RELATED"/>
    <property type="match status" value="1"/>
</dbReference>
<protein>
    <submittedName>
        <fullName evidence="4">Sugar ABC transporter substrate-binding protein</fullName>
    </submittedName>
</protein>
<dbReference type="EMBL" id="JAVREO010000019">
    <property type="protein sequence ID" value="MDT0269764.1"/>
    <property type="molecule type" value="Genomic_DNA"/>
</dbReference>
<evidence type="ECO:0000256" key="3">
    <source>
        <dbReference type="ARBA" id="ARBA00022729"/>
    </source>
</evidence>
<dbReference type="PROSITE" id="PS01037">
    <property type="entry name" value="SBP_BACTERIAL_1"/>
    <property type="match status" value="1"/>
</dbReference>
<dbReference type="Pfam" id="PF01547">
    <property type="entry name" value="SBP_bac_1"/>
    <property type="match status" value="1"/>
</dbReference>